<dbReference type="AlphaFoldDB" id="A0A7X6HXZ0"/>
<keyword evidence="4" id="KW-1185">Reference proteome</keyword>
<dbReference type="PRINTS" id="PR00081">
    <property type="entry name" value="GDHRDH"/>
</dbReference>
<gene>
    <name evidence="3" type="ORF">HCN56_04430</name>
</gene>
<evidence type="ECO:0000313" key="4">
    <source>
        <dbReference type="Proteomes" id="UP000578686"/>
    </source>
</evidence>
<dbReference type="InterPro" id="IPR020904">
    <property type="entry name" value="Sc_DH/Rdtase_CS"/>
</dbReference>
<dbReference type="GO" id="GO:0016616">
    <property type="term" value="F:oxidoreductase activity, acting on the CH-OH group of donors, NAD or NADP as acceptor"/>
    <property type="evidence" value="ECO:0007669"/>
    <property type="project" value="TreeGrafter"/>
</dbReference>
<dbReference type="FunFam" id="3.40.50.720:FF:000084">
    <property type="entry name" value="Short-chain dehydrogenase reductase"/>
    <property type="match status" value="1"/>
</dbReference>
<dbReference type="SUPFAM" id="SSF51735">
    <property type="entry name" value="NAD(P)-binding Rossmann-fold domains"/>
    <property type="match status" value="2"/>
</dbReference>
<dbReference type="GO" id="GO:0030497">
    <property type="term" value="P:fatty acid elongation"/>
    <property type="evidence" value="ECO:0007669"/>
    <property type="project" value="TreeGrafter"/>
</dbReference>
<dbReference type="EMBL" id="JAAVJD010000017">
    <property type="protein sequence ID" value="NJQ04845.1"/>
    <property type="molecule type" value="Genomic_DNA"/>
</dbReference>
<reference evidence="3 4" key="1">
    <citation type="submission" date="2020-03" db="EMBL/GenBank/DDBJ databases">
        <title>Draft genome of Streptomyces sp. ventii, isolated from the Axial Seamount in the Pacific Ocean, and resequencing of the two type strains Streptomyces lonarensis strain NCL 716 and Streptomyces bohaiensis strain 11A07.</title>
        <authorList>
            <person name="Loughran R.M."/>
            <person name="Pfannmuller K.M."/>
            <person name="Wasson B.J."/>
            <person name="Deadmond M.C."/>
            <person name="Paddock B.E."/>
            <person name="Koyack M.J."/>
            <person name="Gallegos D.A."/>
            <person name="Mitchell E.A."/>
            <person name="Ushijima B."/>
            <person name="Saw J.H."/>
            <person name="Mcphail K.L."/>
            <person name="Videau P."/>
        </authorList>
    </citation>
    <scope>NUCLEOTIDE SEQUENCE [LARGE SCALE GENOMIC DNA]</scope>
    <source>
        <strain evidence="3 4">NCL716</strain>
    </source>
</reference>
<dbReference type="PROSITE" id="PS00061">
    <property type="entry name" value="ADH_SHORT"/>
    <property type="match status" value="1"/>
</dbReference>
<organism evidence="3 4">
    <name type="scientific">Streptomyces lonarensis</name>
    <dbReference type="NCBI Taxonomy" id="700599"/>
    <lineage>
        <taxon>Bacteria</taxon>
        <taxon>Bacillati</taxon>
        <taxon>Actinomycetota</taxon>
        <taxon>Actinomycetes</taxon>
        <taxon>Kitasatosporales</taxon>
        <taxon>Streptomycetaceae</taxon>
        <taxon>Streptomyces</taxon>
    </lineage>
</organism>
<dbReference type="InterPro" id="IPR002347">
    <property type="entry name" value="SDR_fam"/>
</dbReference>
<name>A0A7X6HXZ0_9ACTN</name>
<dbReference type="InterPro" id="IPR036291">
    <property type="entry name" value="NAD(P)-bd_dom_sf"/>
</dbReference>
<dbReference type="Pfam" id="PF13561">
    <property type="entry name" value="adh_short_C2"/>
    <property type="match status" value="1"/>
</dbReference>
<dbReference type="Proteomes" id="UP000578686">
    <property type="component" value="Unassembled WGS sequence"/>
</dbReference>
<dbReference type="Gene3D" id="3.40.50.720">
    <property type="entry name" value="NAD(P)-binding Rossmann-like Domain"/>
    <property type="match status" value="2"/>
</dbReference>
<protein>
    <submittedName>
        <fullName evidence="3">SDR family oxidoreductase</fullName>
    </submittedName>
</protein>
<dbReference type="PANTHER" id="PTHR42760">
    <property type="entry name" value="SHORT-CHAIN DEHYDROGENASES/REDUCTASES FAMILY MEMBER"/>
    <property type="match status" value="1"/>
</dbReference>
<sequence length="479" mass="49271">MSDQPHGGGRARLYGSAPQVAEALRNAGFTVLDGDGPAELHCVPLLGEVGDGVPAIPRERLLAALAAARRDGAERFVLVTDAAPFVQPEADPDRAAALAADTAWWRWLAARAATRGVPVNTVRVGHAPFLGHRLDAAAAEALARHQLVRRPVEPADLVAALRLLSGVGGGYLAGETVPLDGGLDAVYIPPVSALGGQSQPTAPAGPPAPPSTGPVLVAGASSGIGAATALRLAAEGAETVLVARRAEPLRRIAAEAEELGAVAHVLPADLSDPAVVPRLLDEAHELTGGIERLCYTAGVLRLDRPRVPADSAEARELMMRTNVASFAAMCENLVARWIDRGIPGVIASVSSVTAHSAPLSHCHSYGATKAAVAQYTRMLATTVARYGIRANVVRPGIIRTPMAGTADDSYQQAWLERVPLGRVGEPAEVGALLCALLGPDAAYLTGTHLLVDGGLHLGPIPPLRAGQRAPLAAVPSAAG</sequence>
<dbReference type="PANTHER" id="PTHR42760:SF40">
    <property type="entry name" value="3-OXOACYL-[ACYL-CARRIER-PROTEIN] REDUCTASE, CHLOROPLASTIC"/>
    <property type="match status" value="1"/>
</dbReference>
<evidence type="ECO:0000256" key="2">
    <source>
        <dbReference type="ARBA" id="ARBA00023002"/>
    </source>
</evidence>
<comment type="caution">
    <text evidence="3">The sequence shown here is derived from an EMBL/GenBank/DDBJ whole genome shotgun (WGS) entry which is preliminary data.</text>
</comment>
<dbReference type="RefSeq" id="WP_167968145.1">
    <property type="nucleotide sequence ID" value="NZ_BHZG01000369.1"/>
</dbReference>
<dbReference type="PRINTS" id="PR00080">
    <property type="entry name" value="SDRFAMILY"/>
</dbReference>
<comment type="similarity">
    <text evidence="1">Belongs to the short-chain dehydrogenases/reductases (SDR) family.</text>
</comment>
<dbReference type="CDD" id="cd05233">
    <property type="entry name" value="SDR_c"/>
    <property type="match status" value="1"/>
</dbReference>
<evidence type="ECO:0000313" key="3">
    <source>
        <dbReference type="EMBL" id="NJQ04845.1"/>
    </source>
</evidence>
<keyword evidence="2" id="KW-0560">Oxidoreductase</keyword>
<evidence type="ECO:0000256" key="1">
    <source>
        <dbReference type="ARBA" id="ARBA00006484"/>
    </source>
</evidence>
<accession>A0A7X6HXZ0</accession>
<proteinExistence type="inferred from homology"/>